<evidence type="ECO:0000313" key="2">
    <source>
        <dbReference type="Proteomes" id="UP000070422"/>
    </source>
</evidence>
<gene>
    <name evidence="1" type="ORF">HMPREF3187_01499</name>
</gene>
<organism evidence="1 2">
    <name type="scientific">Aerococcus christensenii</name>
    <dbReference type="NCBI Taxonomy" id="87541"/>
    <lineage>
        <taxon>Bacteria</taxon>
        <taxon>Bacillati</taxon>
        <taxon>Bacillota</taxon>
        <taxon>Bacilli</taxon>
        <taxon>Lactobacillales</taxon>
        <taxon>Aerococcaceae</taxon>
        <taxon>Aerococcus</taxon>
    </lineage>
</organism>
<accession>A0A133XT55</accession>
<reference evidence="1 2" key="1">
    <citation type="submission" date="2016-01" db="EMBL/GenBank/DDBJ databases">
        <authorList>
            <person name="Oliw E.H."/>
        </authorList>
    </citation>
    <scope>NUCLEOTIDE SEQUENCE [LARGE SCALE GENOMIC DNA]</scope>
    <source>
        <strain evidence="1 2">KA00635</strain>
    </source>
</reference>
<proteinExistence type="predicted"/>
<comment type="caution">
    <text evidence="1">The sequence shown here is derived from an EMBL/GenBank/DDBJ whole genome shotgun (WGS) entry which is preliminary data.</text>
</comment>
<name>A0A133XT55_9LACT</name>
<sequence length="47" mass="4686">MTAALSALGTVVATPGIGTVIGAMIGAFGGAGNLLLCFIMDKDFIWV</sequence>
<dbReference type="PATRIC" id="fig|87541.4.peg.1486"/>
<protein>
    <submittedName>
        <fullName evidence="1">Uncharacterized protein</fullName>
    </submittedName>
</protein>
<evidence type="ECO:0000313" key="1">
    <source>
        <dbReference type="EMBL" id="KXB34106.1"/>
    </source>
</evidence>
<dbReference type="AlphaFoldDB" id="A0A133XT55"/>
<dbReference type="Proteomes" id="UP000070422">
    <property type="component" value="Unassembled WGS sequence"/>
</dbReference>
<dbReference type="RefSeq" id="WP_156423280.1">
    <property type="nucleotide sequence ID" value="NZ_JASOZP010000006.1"/>
</dbReference>
<dbReference type="EMBL" id="LSCQ01000084">
    <property type="protein sequence ID" value="KXB34106.1"/>
    <property type="molecule type" value="Genomic_DNA"/>
</dbReference>